<dbReference type="OrthoDB" id="458118at2"/>
<evidence type="ECO:0000313" key="2">
    <source>
        <dbReference type="EMBL" id="TWS29814.1"/>
    </source>
</evidence>
<protein>
    <submittedName>
        <fullName evidence="2">SMI1/KNR4 family protein</fullName>
    </submittedName>
</protein>
<evidence type="ECO:0000259" key="1">
    <source>
        <dbReference type="SMART" id="SM00860"/>
    </source>
</evidence>
<dbReference type="Pfam" id="PF09346">
    <property type="entry name" value="SMI1_KNR4"/>
    <property type="match status" value="1"/>
</dbReference>
<dbReference type="AlphaFoldDB" id="A0A5C5S422"/>
<dbReference type="InterPro" id="IPR018958">
    <property type="entry name" value="Knr4/Smi1-like_dom"/>
</dbReference>
<dbReference type="RefSeq" id="WP_146485796.1">
    <property type="nucleotide sequence ID" value="NZ_VIGX01000002.1"/>
</dbReference>
<gene>
    <name evidence="2" type="ORF">FK530_04565</name>
</gene>
<dbReference type="EMBL" id="VIGX01000002">
    <property type="protein sequence ID" value="TWS29814.1"/>
    <property type="molecule type" value="Genomic_DNA"/>
</dbReference>
<dbReference type="InterPro" id="IPR037883">
    <property type="entry name" value="Knr4/Smi1-like_sf"/>
</dbReference>
<dbReference type="SUPFAM" id="SSF160631">
    <property type="entry name" value="SMI1/KNR4-like"/>
    <property type="match status" value="1"/>
</dbReference>
<dbReference type="SMART" id="SM00860">
    <property type="entry name" value="SMI1_KNR4"/>
    <property type="match status" value="1"/>
</dbReference>
<feature type="domain" description="Knr4/Smi1-like" evidence="1">
    <location>
        <begin position="52"/>
        <end position="191"/>
    </location>
</feature>
<evidence type="ECO:0000313" key="3">
    <source>
        <dbReference type="Proteomes" id="UP000319375"/>
    </source>
</evidence>
<dbReference type="Proteomes" id="UP000319375">
    <property type="component" value="Unassembled WGS sequence"/>
</dbReference>
<name>A0A5C5S422_9ACTN</name>
<accession>A0A5C5S422</accession>
<organism evidence="2 3">
    <name type="scientific">Tsukamurella conjunctivitidis</name>
    <dbReference type="NCBI Taxonomy" id="2592068"/>
    <lineage>
        <taxon>Bacteria</taxon>
        <taxon>Bacillati</taxon>
        <taxon>Actinomycetota</taxon>
        <taxon>Actinomycetes</taxon>
        <taxon>Mycobacteriales</taxon>
        <taxon>Tsukamurellaceae</taxon>
        <taxon>Tsukamurella</taxon>
    </lineage>
</organism>
<proteinExistence type="predicted"/>
<comment type="caution">
    <text evidence="2">The sequence shown here is derived from an EMBL/GenBank/DDBJ whole genome shotgun (WGS) entry which is preliminary data.</text>
</comment>
<reference evidence="2 3" key="1">
    <citation type="submission" date="2019-06" db="EMBL/GenBank/DDBJ databases">
        <title>Tsukamurella conjunctivitidis sp. nov., Tsukamurella assacharolytica sp. nov. and Tsukamurella sputae sp. nov. isolated from patients with conjunctivitis, bacteraemia (lymphoma) and respiratory infection (sputum) in Hong Kong.</title>
        <authorList>
            <person name="Teng J.L.L."/>
            <person name="Lee H.H."/>
            <person name="Fong J.Y.H."/>
            <person name="Fok K.M.N."/>
            <person name="Lau S.K.P."/>
            <person name="Woo P.C.Y."/>
        </authorList>
    </citation>
    <scope>NUCLEOTIDE SEQUENCE [LARGE SCALE GENOMIC DNA]</scope>
    <source>
        <strain evidence="2 3">HKU72</strain>
    </source>
</reference>
<sequence>MESVVVEELRELIEALAYERARTAEEEGESLDVHLQYQDDGDIVARAVPLPPATESEIAEAERALGRSYPAEYAALLSVANGFPDYLFGEVLLGTGGVGTAGVAGIPEGYPATVWGIAREYIDEWYESHEGPLEHSPVDRADCIPLVSDDNASGAVYVVATSGPGWEGGTVVGISGEGIERYGSIREFLRARLALTREA</sequence>
<keyword evidence="3" id="KW-1185">Reference proteome</keyword>